<dbReference type="Proteomes" id="UP000076962">
    <property type="component" value="Unassembled WGS sequence"/>
</dbReference>
<protein>
    <submittedName>
        <fullName evidence="1">Uncharacterized protein</fullName>
    </submittedName>
</protein>
<proteinExistence type="predicted"/>
<dbReference type="EMBL" id="LUTY01003077">
    <property type="protein sequence ID" value="OAD18809.1"/>
    <property type="molecule type" value="Genomic_DNA"/>
</dbReference>
<keyword evidence="2" id="KW-1185">Reference proteome</keyword>
<accession>A0A176RSV9</accession>
<evidence type="ECO:0000313" key="1">
    <source>
        <dbReference type="EMBL" id="OAD18809.1"/>
    </source>
</evidence>
<reference evidence="1 2" key="1">
    <citation type="submission" date="2016-05" db="EMBL/GenBank/DDBJ databases">
        <title>Single-cell genome of chain-forming Candidatus Thiomargarita nelsonii and comparison to other large sulfur-oxidizing bacteria.</title>
        <authorList>
            <person name="Winkel M."/>
            <person name="Salman V."/>
            <person name="Woyke T."/>
            <person name="Schulz-Vogt H."/>
            <person name="Richter M."/>
            <person name="Flood B."/>
            <person name="Bailey J."/>
            <person name="Amann R."/>
            <person name="Mussmann M."/>
        </authorList>
    </citation>
    <scope>NUCLEOTIDE SEQUENCE [LARGE SCALE GENOMIC DNA]</scope>
    <source>
        <strain evidence="1 2">THI036</strain>
    </source>
</reference>
<dbReference type="AlphaFoldDB" id="A0A176RSV9"/>
<gene>
    <name evidence="1" type="ORF">THIOM_005588</name>
</gene>
<evidence type="ECO:0000313" key="2">
    <source>
        <dbReference type="Proteomes" id="UP000076962"/>
    </source>
</evidence>
<organism evidence="1 2">
    <name type="scientific">Candidatus Thiomargarita nelsonii</name>
    <dbReference type="NCBI Taxonomy" id="1003181"/>
    <lineage>
        <taxon>Bacteria</taxon>
        <taxon>Pseudomonadati</taxon>
        <taxon>Pseudomonadota</taxon>
        <taxon>Gammaproteobacteria</taxon>
        <taxon>Thiotrichales</taxon>
        <taxon>Thiotrichaceae</taxon>
        <taxon>Thiomargarita</taxon>
    </lineage>
</organism>
<name>A0A176RSV9_9GAMM</name>
<sequence>MKIVVVMVCEHWKVRLGDWWARPIRLPVSSACSALSLPTLRSIFWISTAPKRRCSMCRRKIYLRRCKSTLVHLMSMISICSGVPTASLHRPTRRFGSNRVISCGCMHAAPQVLWCHSVP</sequence>
<comment type="caution">
    <text evidence="1">The sequence shown here is derived from an EMBL/GenBank/DDBJ whole genome shotgun (WGS) entry which is preliminary data.</text>
</comment>